<dbReference type="Proteomes" id="UP000233556">
    <property type="component" value="Unassembled WGS sequence"/>
</dbReference>
<gene>
    <name evidence="1" type="ORF">llap_3309</name>
</gene>
<name>A0A2I0UK11_LIMLA</name>
<sequence>METEEPVMVSSYFYLITLIKSKKSNQQHHHLAPVITPLPLRTWGIDVGPYFKTQRDQPHDELRTFGNKGWTRFHGQVQIKTDEAKESTKRESKARAKMKQGLRIMRKSKHSYSLKYCNTSLIQHNRQESTKAKADSQIGTAGFLDGIMSQRESLGEKLSFGFVSDTFGYVRK</sequence>
<dbReference type="EMBL" id="KZ505713">
    <property type="protein sequence ID" value="PKU46382.1"/>
    <property type="molecule type" value="Genomic_DNA"/>
</dbReference>
<dbReference type="AlphaFoldDB" id="A0A2I0UK11"/>
<evidence type="ECO:0000313" key="2">
    <source>
        <dbReference type="Proteomes" id="UP000233556"/>
    </source>
</evidence>
<evidence type="ECO:0000313" key="1">
    <source>
        <dbReference type="EMBL" id="PKU46382.1"/>
    </source>
</evidence>
<reference evidence="2" key="2">
    <citation type="submission" date="2017-12" db="EMBL/GenBank/DDBJ databases">
        <title>Genome sequence of the Bar-tailed Godwit (Limosa lapponica baueri).</title>
        <authorList>
            <person name="Lima N.C.B."/>
            <person name="Parody-Merino A.M."/>
            <person name="Battley P.F."/>
            <person name="Fidler A.E."/>
            <person name="Prosdocimi F."/>
        </authorList>
    </citation>
    <scope>NUCLEOTIDE SEQUENCE [LARGE SCALE GENOMIC DNA]</scope>
</reference>
<keyword evidence="2" id="KW-1185">Reference proteome</keyword>
<protein>
    <submittedName>
        <fullName evidence="1">Uncharacterized protein</fullName>
    </submittedName>
</protein>
<proteinExistence type="predicted"/>
<organism evidence="1 2">
    <name type="scientific">Limosa lapponica baueri</name>
    <dbReference type="NCBI Taxonomy" id="1758121"/>
    <lineage>
        <taxon>Eukaryota</taxon>
        <taxon>Metazoa</taxon>
        <taxon>Chordata</taxon>
        <taxon>Craniata</taxon>
        <taxon>Vertebrata</taxon>
        <taxon>Euteleostomi</taxon>
        <taxon>Archelosauria</taxon>
        <taxon>Archosauria</taxon>
        <taxon>Dinosauria</taxon>
        <taxon>Saurischia</taxon>
        <taxon>Theropoda</taxon>
        <taxon>Coelurosauria</taxon>
        <taxon>Aves</taxon>
        <taxon>Neognathae</taxon>
        <taxon>Neoaves</taxon>
        <taxon>Charadriiformes</taxon>
        <taxon>Scolopacidae</taxon>
        <taxon>Limosa</taxon>
    </lineage>
</organism>
<accession>A0A2I0UK11</accession>
<reference evidence="2" key="1">
    <citation type="submission" date="2017-11" db="EMBL/GenBank/DDBJ databases">
        <authorList>
            <person name="Lima N.C."/>
            <person name="Parody-Merino A.M."/>
            <person name="Battley P.F."/>
            <person name="Fidler A.E."/>
            <person name="Prosdocimi F."/>
        </authorList>
    </citation>
    <scope>NUCLEOTIDE SEQUENCE [LARGE SCALE GENOMIC DNA]</scope>
</reference>